<evidence type="ECO:0000313" key="4">
    <source>
        <dbReference type="Proteomes" id="UP000663844"/>
    </source>
</evidence>
<feature type="coiled-coil region" evidence="1">
    <location>
        <begin position="139"/>
        <end position="222"/>
    </location>
</feature>
<evidence type="ECO:0000256" key="1">
    <source>
        <dbReference type="SAM" id="Coils"/>
    </source>
</evidence>
<feature type="coiled-coil region" evidence="1">
    <location>
        <begin position="253"/>
        <end position="306"/>
    </location>
</feature>
<sequence>MATERQLVQFEAKDFDTIREVAITIQQDSVIKPFLDLSTAIRAAIGMLPEKLKPKLYELYDLHSSINMNIKDTLSSGCATATKFVVKGWIVMKRGMNKENEEFLNNLRSEFICDYVEKLQKFTEKGRTDLNVIHKTLMLEASDDQREGSLKEFAELERQFLENAKEKTDRALEKSKNQGQIELLKNEIQICERAIQNSVARKNQMTKELDRLKEVKPEYEKEVREHYDPSRRIKIKHKTPLLEVREIYSDKGERIAKENLTRLTERIEDLETTLNNWSAKEFEKRLDVAKANLTDVERKQEELAHRCSLSETEYRRSKEECERVSKNIKIVHQQTGTQYPESIKMVDSLANDIQNASVSLIRINATIKQHLQQTDNRPKSLVLSMIDALKLIAMADECFGTNNIDDICRQVVLC</sequence>
<proteinExistence type="predicted"/>
<evidence type="ECO:0000313" key="3">
    <source>
        <dbReference type="EMBL" id="CAF3855090.1"/>
    </source>
</evidence>
<keyword evidence="1" id="KW-0175">Coiled coil</keyword>
<dbReference type="Proteomes" id="UP000663844">
    <property type="component" value="Unassembled WGS sequence"/>
</dbReference>
<dbReference type="AlphaFoldDB" id="A0A819EVR4"/>
<organism evidence="3 4">
    <name type="scientific">Adineta steineri</name>
    <dbReference type="NCBI Taxonomy" id="433720"/>
    <lineage>
        <taxon>Eukaryota</taxon>
        <taxon>Metazoa</taxon>
        <taxon>Spiralia</taxon>
        <taxon>Gnathifera</taxon>
        <taxon>Rotifera</taxon>
        <taxon>Eurotatoria</taxon>
        <taxon>Bdelloidea</taxon>
        <taxon>Adinetida</taxon>
        <taxon>Adinetidae</taxon>
        <taxon>Adineta</taxon>
    </lineage>
</organism>
<comment type="caution">
    <text evidence="3">The sequence shown here is derived from an EMBL/GenBank/DDBJ whole genome shotgun (WGS) entry which is preliminary data.</text>
</comment>
<protein>
    <submittedName>
        <fullName evidence="3">Uncharacterized protein</fullName>
    </submittedName>
</protein>
<evidence type="ECO:0000313" key="2">
    <source>
        <dbReference type="EMBL" id="CAF1133670.1"/>
    </source>
</evidence>
<name>A0A819EVR4_9BILA</name>
<gene>
    <name evidence="2" type="ORF">JYZ213_LOCUS23160</name>
    <name evidence="3" type="ORF">OXD698_LOCUS21489</name>
</gene>
<dbReference type="EMBL" id="CAJNOG010000271">
    <property type="protein sequence ID" value="CAF1133670.1"/>
    <property type="molecule type" value="Genomic_DNA"/>
</dbReference>
<accession>A0A819EVR4</accession>
<dbReference type="Proteomes" id="UP000663845">
    <property type="component" value="Unassembled WGS sequence"/>
</dbReference>
<dbReference type="EMBL" id="CAJOAZ010001770">
    <property type="protein sequence ID" value="CAF3855090.1"/>
    <property type="molecule type" value="Genomic_DNA"/>
</dbReference>
<reference evidence="3" key="1">
    <citation type="submission" date="2021-02" db="EMBL/GenBank/DDBJ databases">
        <authorList>
            <person name="Nowell W R."/>
        </authorList>
    </citation>
    <scope>NUCLEOTIDE SEQUENCE</scope>
</reference>